<evidence type="ECO:0000313" key="1">
    <source>
        <dbReference type="EMBL" id="KAK9749544.1"/>
    </source>
</evidence>
<organism evidence="1 2">
    <name type="scientific">Saponaria officinalis</name>
    <name type="common">Common soapwort</name>
    <name type="synonym">Lychnis saponaria</name>
    <dbReference type="NCBI Taxonomy" id="3572"/>
    <lineage>
        <taxon>Eukaryota</taxon>
        <taxon>Viridiplantae</taxon>
        <taxon>Streptophyta</taxon>
        <taxon>Embryophyta</taxon>
        <taxon>Tracheophyta</taxon>
        <taxon>Spermatophyta</taxon>
        <taxon>Magnoliopsida</taxon>
        <taxon>eudicotyledons</taxon>
        <taxon>Gunneridae</taxon>
        <taxon>Pentapetalae</taxon>
        <taxon>Caryophyllales</taxon>
        <taxon>Caryophyllaceae</taxon>
        <taxon>Caryophylleae</taxon>
        <taxon>Saponaria</taxon>
    </lineage>
</organism>
<dbReference type="PANTHER" id="PTHR33527:SF45">
    <property type="entry name" value="RRM DOMAIN-CONTAINING PROTEIN"/>
    <property type="match status" value="1"/>
</dbReference>
<evidence type="ECO:0000313" key="2">
    <source>
        <dbReference type="Proteomes" id="UP001443914"/>
    </source>
</evidence>
<dbReference type="PANTHER" id="PTHR33527">
    <property type="entry name" value="OS07G0274300 PROTEIN"/>
    <property type="match status" value="1"/>
</dbReference>
<keyword evidence="2" id="KW-1185">Reference proteome</keyword>
<name>A0AAW1MWP8_SAPOF</name>
<protein>
    <submittedName>
        <fullName evidence="1">Uncharacterized protein</fullName>
    </submittedName>
</protein>
<dbReference type="Proteomes" id="UP001443914">
    <property type="component" value="Unassembled WGS sequence"/>
</dbReference>
<accession>A0AAW1MWP8</accession>
<dbReference type="EMBL" id="JBDFQZ010000002">
    <property type="protein sequence ID" value="KAK9749544.1"/>
    <property type="molecule type" value="Genomic_DNA"/>
</dbReference>
<proteinExistence type="predicted"/>
<dbReference type="AlphaFoldDB" id="A0AAW1MWP8"/>
<reference evidence="1" key="1">
    <citation type="submission" date="2024-03" db="EMBL/GenBank/DDBJ databases">
        <title>WGS assembly of Saponaria officinalis var. Norfolk2.</title>
        <authorList>
            <person name="Jenkins J."/>
            <person name="Shu S."/>
            <person name="Grimwood J."/>
            <person name="Barry K."/>
            <person name="Goodstein D."/>
            <person name="Schmutz J."/>
            <person name="Leebens-Mack J."/>
            <person name="Osbourn A."/>
        </authorList>
    </citation>
    <scope>NUCLEOTIDE SEQUENCE [LARGE SCALE GENOMIC DNA]</scope>
    <source>
        <strain evidence="1">JIC</strain>
    </source>
</reference>
<sequence length="123" mass="14794">MNLNFITFNVNSQLNPYAIPWNNHEEHRLSEDDRSLFITFSRGLPIPEIDIYNFFSWKYGNCIEYIYIHRPNNSSPPLFGKIVFKLCVTLYAIMGLEQEVRFRISSKSLWCKRYKKRVITHLW</sequence>
<gene>
    <name evidence="1" type="ORF">RND81_02G133400</name>
</gene>
<comment type="caution">
    <text evidence="1">The sequence shown here is derived from an EMBL/GenBank/DDBJ whole genome shotgun (WGS) entry which is preliminary data.</text>
</comment>